<sequence>MVVRPPLRGESNKGRVKNYFEGLAARRTLLWRFGDKPKSVQLLSRSAFNLRLFSMRYRDTFHRKGAYRNRAIHSHSSSPSRSAPETGEQIAGC</sequence>
<gene>
    <name evidence="2" type="ORF">ACPOL_6028</name>
</gene>
<keyword evidence="3" id="KW-1185">Reference proteome</keyword>
<evidence type="ECO:0000313" key="2">
    <source>
        <dbReference type="EMBL" id="AXC15272.1"/>
    </source>
</evidence>
<dbReference type="EMBL" id="CP030840">
    <property type="protein sequence ID" value="AXC15272.1"/>
    <property type="molecule type" value="Genomic_DNA"/>
</dbReference>
<reference evidence="2 3" key="1">
    <citation type="journal article" date="2018" name="Front. Microbiol.">
        <title>Hydrolytic Capabilities as a Key to Environmental Success: Chitinolytic and Cellulolytic Acidobacteria From Acidic Sub-arctic Soils and Boreal Peatlands.</title>
        <authorList>
            <person name="Belova S.E."/>
            <person name="Ravin N.V."/>
            <person name="Pankratov T.A."/>
            <person name="Rakitin A.L."/>
            <person name="Ivanova A.A."/>
            <person name="Beletsky A.V."/>
            <person name="Mardanov A.V."/>
            <person name="Sinninghe Damste J.S."/>
            <person name="Dedysh S.N."/>
        </authorList>
    </citation>
    <scope>NUCLEOTIDE SEQUENCE [LARGE SCALE GENOMIC DNA]</scope>
    <source>
        <strain evidence="2 3">SBC82</strain>
    </source>
</reference>
<evidence type="ECO:0000256" key="1">
    <source>
        <dbReference type="SAM" id="MobiDB-lite"/>
    </source>
</evidence>
<feature type="compositionally biased region" description="Low complexity" evidence="1">
    <location>
        <begin position="74"/>
        <end position="84"/>
    </location>
</feature>
<protein>
    <submittedName>
        <fullName evidence="2">Uncharacterized protein</fullName>
    </submittedName>
</protein>
<organism evidence="2 3">
    <name type="scientific">Acidisarcina polymorpha</name>
    <dbReference type="NCBI Taxonomy" id="2211140"/>
    <lineage>
        <taxon>Bacteria</taxon>
        <taxon>Pseudomonadati</taxon>
        <taxon>Acidobacteriota</taxon>
        <taxon>Terriglobia</taxon>
        <taxon>Terriglobales</taxon>
        <taxon>Acidobacteriaceae</taxon>
        <taxon>Acidisarcina</taxon>
    </lineage>
</organism>
<proteinExistence type="predicted"/>
<dbReference type="Proteomes" id="UP000253606">
    <property type="component" value="Chromosome"/>
</dbReference>
<dbReference type="KEGG" id="abas:ACPOL_6028"/>
<accession>A0A2Z5G7N0</accession>
<dbReference type="AlphaFoldDB" id="A0A2Z5G7N0"/>
<feature type="region of interest" description="Disordered" evidence="1">
    <location>
        <begin position="70"/>
        <end position="93"/>
    </location>
</feature>
<evidence type="ECO:0000313" key="3">
    <source>
        <dbReference type="Proteomes" id="UP000253606"/>
    </source>
</evidence>
<name>A0A2Z5G7N0_9BACT</name>